<dbReference type="Proteomes" id="UP000712600">
    <property type="component" value="Unassembled WGS sequence"/>
</dbReference>
<comment type="caution">
    <text evidence="1">The sequence shown here is derived from an EMBL/GenBank/DDBJ whole genome shotgun (WGS) entry which is preliminary data.</text>
</comment>
<gene>
    <name evidence="1" type="ORF">F2Q69_00034656</name>
</gene>
<evidence type="ECO:0000313" key="2">
    <source>
        <dbReference type="Proteomes" id="UP000712600"/>
    </source>
</evidence>
<evidence type="ECO:0000313" key="1">
    <source>
        <dbReference type="EMBL" id="KAF3602776.1"/>
    </source>
</evidence>
<dbReference type="AlphaFoldDB" id="A0A8S9SMJ9"/>
<sequence length="160" mass="17747">MSSEPELGKEPPVLASLKTFLKLRLSLLESSDLLVLLRKSLEGSDFLEIHVEGVTGRHQMLVVNDLDETLNPRFLRRLLGRVLADDLARVLLESGHEAVSVRTLTVSVVKGTDDHGFLSGISALKKDHCLVLLQELHHCFFSLSPLSGEFSENSWFNSEG</sequence>
<protein>
    <submittedName>
        <fullName evidence="1">Uncharacterized protein</fullName>
    </submittedName>
</protein>
<proteinExistence type="predicted"/>
<accession>A0A8S9SMJ9</accession>
<dbReference type="EMBL" id="QGKX02000004">
    <property type="protein sequence ID" value="KAF3602776.1"/>
    <property type="molecule type" value="Genomic_DNA"/>
</dbReference>
<organism evidence="1 2">
    <name type="scientific">Brassica cretica</name>
    <name type="common">Mustard</name>
    <dbReference type="NCBI Taxonomy" id="69181"/>
    <lineage>
        <taxon>Eukaryota</taxon>
        <taxon>Viridiplantae</taxon>
        <taxon>Streptophyta</taxon>
        <taxon>Embryophyta</taxon>
        <taxon>Tracheophyta</taxon>
        <taxon>Spermatophyta</taxon>
        <taxon>Magnoliopsida</taxon>
        <taxon>eudicotyledons</taxon>
        <taxon>Gunneridae</taxon>
        <taxon>Pentapetalae</taxon>
        <taxon>rosids</taxon>
        <taxon>malvids</taxon>
        <taxon>Brassicales</taxon>
        <taxon>Brassicaceae</taxon>
        <taxon>Brassiceae</taxon>
        <taxon>Brassica</taxon>
    </lineage>
</organism>
<name>A0A8S9SMJ9_BRACR</name>
<reference evidence="1" key="1">
    <citation type="submission" date="2019-12" db="EMBL/GenBank/DDBJ databases">
        <title>Genome sequencing and annotation of Brassica cretica.</title>
        <authorList>
            <person name="Studholme D.J."/>
            <person name="Sarris P."/>
        </authorList>
    </citation>
    <scope>NUCLEOTIDE SEQUENCE</scope>
    <source>
        <strain evidence="1">PFS-109/04</strain>
        <tissue evidence="1">Leaf</tissue>
    </source>
</reference>